<comment type="caution">
    <text evidence="2">The sequence shown here is derived from an EMBL/GenBank/DDBJ whole genome shotgun (WGS) entry which is preliminary data.</text>
</comment>
<keyword evidence="3" id="KW-1185">Reference proteome</keyword>
<name>A0A0Q0U7Z9_9CORY</name>
<accession>A0A0Q0U7Z9</accession>
<proteinExistence type="predicted"/>
<feature type="transmembrane region" description="Helical" evidence="1">
    <location>
        <begin position="93"/>
        <end position="114"/>
    </location>
</feature>
<organism evidence="2 3">
    <name type="scientific">Corynebacterium oculi</name>
    <dbReference type="NCBI Taxonomy" id="1544416"/>
    <lineage>
        <taxon>Bacteria</taxon>
        <taxon>Bacillati</taxon>
        <taxon>Actinomycetota</taxon>
        <taxon>Actinomycetes</taxon>
        <taxon>Mycobacteriales</taxon>
        <taxon>Corynebacteriaceae</taxon>
        <taxon>Corynebacterium</taxon>
    </lineage>
</organism>
<evidence type="ECO:0000313" key="2">
    <source>
        <dbReference type="EMBL" id="KQB83612.1"/>
    </source>
</evidence>
<reference evidence="2 3" key="1">
    <citation type="submission" date="2015-10" db="EMBL/GenBank/DDBJ databases">
        <title>Corynebacteirum lowii and Corynebacterium oculi species nova, derived from human clinical disease and and emended description of Corynebacterium mastiditis.</title>
        <authorList>
            <person name="Bernard K."/>
            <person name="Pacheco A.L."/>
            <person name="Mcdougall C."/>
            <person name="Burtx T."/>
            <person name="Weibe D."/>
            <person name="Tyler S."/>
            <person name="Olson A.B."/>
            <person name="Cnockaert M."/>
            <person name="Eguchi H."/>
            <person name="Kuwahara T."/>
            <person name="Nakayama-Imaohji H."/>
            <person name="Boudewijins M."/>
            <person name="Van Hoecke F."/>
            <person name="Bernier A.-M."/>
            <person name="Vandamme P."/>
        </authorList>
    </citation>
    <scope>NUCLEOTIDE SEQUENCE [LARGE SCALE GENOMIC DNA]</scope>
    <source>
        <strain evidence="2 3">NML 130210</strain>
    </source>
</reference>
<sequence length="276" mass="30510">MSFEDRGESIAQAQKNTRKGTKRGRLNILEAMNWGFSTAWHNPRVWILGTLLMFIALLATLILLGVILWGAETLLGREFTFEWPQEMELPEGFGPGISLIPLLITPCLYAGALAQVSREKIGYRHFFQNTHYWKVILVSVVGSVFWWAVEYLFGALIPAGSGTAGEDRSFWYILGGFLGWLIQFAVVVFTQLLTLAWTWYVADGRGIGEAVQRGSALVWRNFLPLALLYVIGGAVFILGTVFTLGLGLFLFIPASLLMAAHLCRQGNGGVLPAPKA</sequence>
<feature type="transmembrane region" description="Helical" evidence="1">
    <location>
        <begin position="222"/>
        <end position="252"/>
    </location>
</feature>
<evidence type="ECO:0000313" key="3">
    <source>
        <dbReference type="Proteomes" id="UP000050517"/>
    </source>
</evidence>
<dbReference type="PATRIC" id="fig|1544416.3.peg.1685"/>
<dbReference type="RefSeq" id="WP_055122787.1">
    <property type="nucleotide sequence ID" value="NZ_LKST01000003.1"/>
</dbReference>
<dbReference type="EMBL" id="LKST01000003">
    <property type="protein sequence ID" value="KQB83612.1"/>
    <property type="molecule type" value="Genomic_DNA"/>
</dbReference>
<dbReference type="OrthoDB" id="4423941at2"/>
<keyword evidence="1" id="KW-0812">Transmembrane</keyword>
<dbReference type="AlphaFoldDB" id="A0A0Q0U7Z9"/>
<feature type="transmembrane region" description="Helical" evidence="1">
    <location>
        <begin position="169"/>
        <end position="202"/>
    </location>
</feature>
<feature type="transmembrane region" description="Helical" evidence="1">
    <location>
        <begin position="45"/>
        <end position="71"/>
    </location>
</feature>
<keyword evidence="1" id="KW-0472">Membrane</keyword>
<protein>
    <recommendedName>
        <fullName evidence="4">DUF4013 domain-containing protein</fullName>
    </recommendedName>
</protein>
<dbReference type="Proteomes" id="UP000050517">
    <property type="component" value="Unassembled WGS sequence"/>
</dbReference>
<evidence type="ECO:0000256" key="1">
    <source>
        <dbReference type="SAM" id="Phobius"/>
    </source>
</evidence>
<feature type="transmembrane region" description="Helical" evidence="1">
    <location>
        <begin position="135"/>
        <end position="157"/>
    </location>
</feature>
<gene>
    <name evidence="2" type="ORF">Cocul_01682</name>
</gene>
<evidence type="ECO:0008006" key="4">
    <source>
        <dbReference type="Google" id="ProtNLM"/>
    </source>
</evidence>
<keyword evidence="1" id="KW-1133">Transmembrane helix</keyword>